<accession>A0ABX7YIE2</accession>
<dbReference type="SMART" id="SM00530">
    <property type="entry name" value="HTH_XRE"/>
    <property type="match status" value="1"/>
</dbReference>
<feature type="coiled-coil region" evidence="2">
    <location>
        <begin position="94"/>
        <end position="121"/>
    </location>
</feature>
<evidence type="ECO:0000313" key="5">
    <source>
        <dbReference type="Proteomes" id="UP000677616"/>
    </source>
</evidence>
<sequence>MFAERLKQLRKESGLTQKQVAESLQVAQNSYSNWEKGIRTPLNPTIDKLAELFNVSSEYLKGNSDIRNPEEDIDLSDFEILYRNTSKGLSDEDKAQLEVDLKKFLLERQRLINAREKARNSD</sequence>
<proteinExistence type="predicted"/>
<dbReference type="RefSeq" id="WP_212569745.1">
    <property type="nucleotide sequence ID" value="NZ_CP073084.1"/>
</dbReference>
<keyword evidence="1" id="KW-0238">DNA-binding</keyword>
<reference evidence="4 5" key="1">
    <citation type="submission" date="2021-04" db="EMBL/GenBank/DDBJ databases">
        <title>Complete genome sequence of a novel Streptococcus species.</title>
        <authorList>
            <person name="Teng J.L.L."/>
        </authorList>
    </citation>
    <scope>NUCLEOTIDE SEQUENCE [LARGE SCALE GENOMIC DNA]</scope>
    <source>
        <strain evidence="4 5">HKU75</strain>
    </source>
</reference>
<dbReference type="Proteomes" id="UP000677616">
    <property type="component" value="Chromosome"/>
</dbReference>
<dbReference type="PROSITE" id="PS50943">
    <property type="entry name" value="HTH_CROC1"/>
    <property type="match status" value="1"/>
</dbReference>
<dbReference type="Pfam" id="PF01381">
    <property type="entry name" value="HTH_3"/>
    <property type="match status" value="1"/>
</dbReference>
<evidence type="ECO:0000259" key="3">
    <source>
        <dbReference type="PROSITE" id="PS50943"/>
    </source>
</evidence>
<dbReference type="CDD" id="cd00093">
    <property type="entry name" value="HTH_XRE"/>
    <property type="match status" value="1"/>
</dbReference>
<protein>
    <submittedName>
        <fullName evidence="4">Helix-turn-helix domain-containing protein</fullName>
    </submittedName>
</protein>
<evidence type="ECO:0000313" key="4">
    <source>
        <dbReference type="EMBL" id="QUE53572.1"/>
    </source>
</evidence>
<evidence type="ECO:0000256" key="2">
    <source>
        <dbReference type="SAM" id="Coils"/>
    </source>
</evidence>
<dbReference type="SUPFAM" id="SSF47413">
    <property type="entry name" value="lambda repressor-like DNA-binding domains"/>
    <property type="match status" value="1"/>
</dbReference>
<name>A0ABX7YIE2_9STRE</name>
<evidence type="ECO:0000256" key="1">
    <source>
        <dbReference type="ARBA" id="ARBA00023125"/>
    </source>
</evidence>
<dbReference type="EMBL" id="CP073084">
    <property type="protein sequence ID" value="QUE53572.1"/>
    <property type="molecule type" value="Genomic_DNA"/>
</dbReference>
<feature type="domain" description="HTH cro/C1-type" evidence="3">
    <location>
        <begin position="6"/>
        <end position="60"/>
    </location>
</feature>
<dbReference type="InterPro" id="IPR001387">
    <property type="entry name" value="Cro/C1-type_HTH"/>
</dbReference>
<keyword evidence="2" id="KW-0175">Coiled coil</keyword>
<dbReference type="InterPro" id="IPR010982">
    <property type="entry name" value="Lambda_DNA-bd_dom_sf"/>
</dbReference>
<keyword evidence="5" id="KW-1185">Reference proteome</keyword>
<dbReference type="PANTHER" id="PTHR46558">
    <property type="entry name" value="TRACRIPTIONAL REGULATORY PROTEIN-RELATED-RELATED"/>
    <property type="match status" value="1"/>
</dbReference>
<gene>
    <name evidence="4" type="ORF">INT76_06825</name>
</gene>
<dbReference type="PANTHER" id="PTHR46558:SF11">
    <property type="entry name" value="HTH-TYPE TRANSCRIPTIONAL REGULATOR XRE"/>
    <property type="match status" value="1"/>
</dbReference>
<organism evidence="4 5">
    <name type="scientific">Streptococcus oriscaviae</name>
    <dbReference type="NCBI Taxonomy" id="2781599"/>
    <lineage>
        <taxon>Bacteria</taxon>
        <taxon>Bacillati</taxon>
        <taxon>Bacillota</taxon>
        <taxon>Bacilli</taxon>
        <taxon>Lactobacillales</taxon>
        <taxon>Streptococcaceae</taxon>
        <taxon>Streptococcus</taxon>
    </lineage>
</organism>
<dbReference type="Gene3D" id="1.10.260.40">
    <property type="entry name" value="lambda repressor-like DNA-binding domains"/>
    <property type="match status" value="1"/>
</dbReference>